<protein>
    <recommendedName>
        <fullName evidence="3">Alpha/beta hydrolase</fullName>
    </recommendedName>
</protein>
<comment type="caution">
    <text evidence="1">The sequence shown here is derived from an EMBL/GenBank/DDBJ whole genome shotgun (WGS) entry which is preliminary data.</text>
</comment>
<accession>A0A917H1R1</accession>
<evidence type="ECO:0008006" key="3">
    <source>
        <dbReference type="Google" id="ProtNLM"/>
    </source>
</evidence>
<name>A0A917H1R1_9MICC</name>
<gene>
    <name evidence="1" type="ORF">GCM10011374_29490</name>
</gene>
<dbReference type="InterPro" id="IPR029058">
    <property type="entry name" value="AB_hydrolase_fold"/>
</dbReference>
<dbReference type="RefSeq" id="WP_188538546.1">
    <property type="nucleotide sequence ID" value="NZ_BMEQ01000018.1"/>
</dbReference>
<dbReference type="Proteomes" id="UP000638848">
    <property type="component" value="Unassembled WGS sequence"/>
</dbReference>
<evidence type="ECO:0000313" key="2">
    <source>
        <dbReference type="Proteomes" id="UP000638848"/>
    </source>
</evidence>
<reference evidence="1" key="1">
    <citation type="journal article" date="2014" name="Int. J. Syst. Evol. Microbiol.">
        <title>Complete genome sequence of Corynebacterium casei LMG S-19264T (=DSM 44701T), isolated from a smear-ripened cheese.</title>
        <authorList>
            <consortium name="US DOE Joint Genome Institute (JGI-PGF)"/>
            <person name="Walter F."/>
            <person name="Albersmeier A."/>
            <person name="Kalinowski J."/>
            <person name="Ruckert C."/>
        </authorList>
    </citation>
    <scope>NUCLEOTIDE SEQUENCE</scope>
    <source>
        <strain evidence="1">CGMCC 1.12187</strain>
    </source>
</reference>
<dbReference type="EMBL" id="BMEQ01000018">
    <property type="protein sequence ID" value="GGG64049.1"/>
    <property type="molecule type" value="Genomic_DNA"/>
</dbReference>
<keyword evidence="2" id="KW-1185">Reference proteome</keyword>
<sequence length="430" mass="47070">MSDPSTETRAAYAPCQHESPHLRHFEWESVEAFVDAGRAVEDGLHTIHLPAGPHLDIMLKGRPLDPVHGTACVFFNGAVGNRAKKTAPFLSGAGVSKAVDVPLISVADPSLRLNSELGLAWYMGSEGANAQRPISALLRHMAEVSGNHLVLVGGSGGGFAALHQAQLLGELASALVWNPQTDVLEYSPRLVKLYLEAAFPTLTGRLGGTDWKDLARERMDANGMQSELGSTFADGFRMRRLIWLQNWNDWHTRSHMIPLLNAMSSTREMWPGMIGSDDEHVIWMTEAGEGHAPPPAEAVQTLLADMVRSDSSSLSTAKWAAAQAIFPREFEKQYVRDLRPFRSPLQTAVEFVFVNGQKLTPKAAKLDSKFGGLRFKYELVGTTAARETKYGGLGSTYVVPDEADWDYLIVSALDGFDHELFSARFLNQGG</sequence>
<evidence type="ECO:0000313" key="1">
    <source>
        <dbReference type="EMBL" id="GGG64049.1"/>
    </source>
</evidence>
<proteinExistence type="predicted"/>
<reference evidence="1" key="2">
    <citation type="submission" date="2020-09" db="EMBL/GenBank/DDBJ databases">
        <authorList>
            <person name="Sun Q."/>
            <person name="Zhou Y."/>
        </authorList>
    </citation>
    <scope>NUCLEOTIDE SEQUENCE</scope>
    <source>
        <strain evidence="1">CGMCC 1.12187</strain>
    </source>
</reference>
<dbReference type="SUPFAM" id="SSF53474">
    <property type="entry name" value="alpha/beta-Hydrolases"/>
    <property type="match status" value="1"/>
</dbReference>
<dbReference type="Gene3D" id="3.40.50.1820">
    <property type="entry name" value="alpha/beta hydrolase"/>
    <property type="match status" value="1"/>
</dbReference>
<organism evidence="1 2">
    <name type="scientific">Kocuria dechangensis</name>
    <dbReference type="NCBI Taxonomy" id="1176249"/>
    <lineage>
        <taxon>Bacteria</taxon>
        <taxon>Bacillati</taxon>
        <taxon>Actinomycetota</taxon>
        <taxon>Actinomycetes</taxon>
        <taxon>Micrococcales</taxon>
        <taxon>Micrococcaceae</taxon>
        <taxon>Kocuria</taxon>
    </lineage>
</organism>
<dbReference type="AlphaFoldDB" id="A0A917H1R1"/>